<evidence type="ECO:0000256" key="1">
    <source>
        <dbReference type="SAM" id="SignalP"/>
    </source>
</evidence>
<proteinExistence type="predicted"/>
<feature type="signal peptide" evidence="1">
    <location>
        <begin position="1"/>
        <end position="23"/>
    </location>
</feature>
<gene>
    <name evidence="2" type="ORF">GCM10011394_23390</name>
</gene>
<name>A0ABQ2EM56_9GAMM</name>
<dbReference type="RefSeq" id="WP_165942408.1">
    <property type="nucleotide sequence ID" value="NZ_BMME01000001.1"/>
</dbReference>
<protein>
    <recommendedName>
        <fullName evidence="4">DUF3108 domain-containing protein</fullName>
    </recommendedName>
</protein>
<evidence type="ECO:0000313" key="3">
    <source>
        <dbReference type="Proteomes" id="UP000599009"/>
    </source>
</evidence>
<organism evidence="2 3">
    <name type="scientific">Luteimonas terricola</name>
    <dbReference type="NCBI Taxonomy" id="645597"/>
    <lineage>
        <taxon>Bacteria</taxon>
        <taxon>Pseudomonadati</taxon>
        <taxon>Pseudomonadota</taxon>
        <taxon>Gammaproteobacteria</taxon>
        <taxon>Lysobacterales</taxon>
        <taxon>Lysobacteraceae</taxon>
        <taxon>Luteimonas</taxon>
    </lineage>
</organism>
<feature type="chain" id="PRO_5046303040" description="DUF3108 domain-containing protein" evidence="1">
    <location>
        <begin position="24"/>
        <end position="229"/>
    </location>
</feature>
<evidence type="ECO:0000313" key="2">
    <source>
        <dbReference type="EMBL" id="GGK13455.1"/>
    </source>
</evidence>
<sequence>MKHALLTAATLLLAILLTPLAHATPVAPFQAEYSARYKGIPASAQASLRKQGDNWMYLMTVGNAAASMSQATVFAIRGDLFIPLGGSDRTSYVGQQRAVTTRYGWAGDRQVRWTGDVKPSRAGPVALQRGDIDGLLLQLALVRDHEQGRANPSYRVIENGRARSGNFRRAGTEQVTVGKKTVTAARYVQTERGKTTTVWVATGTPVPVRFTQQEDGKETIRLTLDSWRR</sequence>
<reference evidence="3" key="1">
    <citation type="journal article" date="2019" name="Int. J. Syst. Evol. Microbiol.">
        <title>The Global Catalogue of Microorganisms (GCM) 10K type strain sequencing project: providing services to taxonomists for standard genome sequencing and annotation.</title>
        <authorList>
            <consortium name="The Broad Institute Genomics Platform"/>
            <consortium name="The Broad Institute Genome Sequencing Center for Infectious Disease"/>
            <person name="Wu L."/>
            <person name="Ma J."/>
        </authorList>
    </citation>
    <scope>NUCLEOTIDE SEQUENCE [LARGE SCALE GENOMIC DNA]</scope>
    <source>
        <strain evidence="3">CGMCC 1.8985</strain>
    </source>
</reference>
<dbReference type="EMBL" id="BMME01000001">
    <property type="protein sequence ID" value="GGK13455.1"/>
    <property type="molecule type" value="Genomic_DNA"/>
</dbReference>
<dbReference type="Proteomes" id="UP000599009">
    <property type="component" value="Unassembled WGS sequence"/>
</dbReference>
<keyword evidence="1" id="KW-0732">Signal</keyword>
<evidence type="ECO:0008006" key="4">
    <source>
        <dbReference type="Google" id="ProtNLM"/>
    </source>
</evidence>
<keyword evidence="3" id="KW-1185">Reference proteome</keyword>
<accession>A0ABQ2EM56</accession>
<comment type="caution">
    <text evidence="2">The sequence shown here is derived from an EMBL/GenBank/DDBJ whole genome shotgun (WGS) entry which is preliminary data.</text>
</comment>